<feature type="region of interest" description="Disordered" evidence="9">
    <location>
        <begin position="46"/>
        <end position="92"/>
    </location>
</feature>
<dbReference type="RefSeq" id="XP_019008355.1">
    <property type="nucleotide sequence ID" value="XM_019158609.1"/>
</dbReference>
<gene>
    <name evidence="11" type="ORF">I206_06914</name>
    <name evidence="12" type="ORF">I206_101994</name>
</gene>
<sequence length="468" mass="51755">MSEAYPITPSIDTTAPSSFSISPQPHTSQHIYRQPIDHHMFAMSHTTSLSRNRSTRHSELRSESTMSEDPEIPRPPRPESPDPPEDNAPPPEEEVTWLRLGAHYGGLVLASMLGCLIRLGLNGLGTYDGAVIYPLAWSQGVGSGIMGLSLARKNEIISIYPPIYTFLTTGIAGSVTTFSSWMLEGYLSFSNFDKYNRKGLHDTVDGVVYSLSTFAIAIASLRFGEHFSTLLPSLTLLRRVYHTPRQDRIPSKLPNGNQRGESSSNSSDQNDNPNQPNHNSDHEKVKQNSNLNNNKSLIRLSQTPILDLIWISTAFLSYLIILLLYFLGPTNWKHNIIFPMLLSPPGTIIRFYLSKLNTKSIFLNKFPLGTFLANIFSTIIISITFSQQRKFNSINSSSLICNGLYSIQQGFCGCLSTVSTFVVEARTIKGKFKWIYLGSSIVLGHLIVLAIVGGTGWGSGGYQNVCTG</sequence>
<feature type="transmembrane region" description="Helical" evidence="10">
    <location>
        <begin position="435"/>
        <end position="454"/>
    </location>
</feature>
<reference evidence="12" key="2">
    <citation type="submission" date="2013-07" db="EMBL/GenBank/DDBJ databases">
        <authorList>
            <consortium name="The Broad Institute Genome Sequencing Platform"/>
            <person name="Cuomo C."/>
            <person name="Litvintseva A."/>
            <person name="Chen Y."/>
            <person name="Heitman J."/>
            <person name="Sun S."/>
            <person name="Springer D."/>
            <person name="Dromer F."/>
            <person name="Young S.K."/>
            <person name="Zeng Q."/>
            <person name="Gargeya S."/>
            <person name="Fitzgerald M."/>
            <person name="Abouelleil A."/>
            <person name="Alvarado L."/>
            <person name="Berlin A.M."/>
            <person name="Chapman S.B."/>
            <person name="Dewar J."/>
            <person name="Goldberg J."/>
            <person name="Griggs A."/>
            <person name="Gujja S."/>
            <person name="Hansen M."/>
            <person name="Howarth C."/>
            <person name="Imamovic A."/>
            <person name="Larimer J."/>
            <person name="McCowan C."/>
            <person name="Murphy C."/>
            <person name="Pearson M."/>
            <person name="Priest M."/>
            <person name="Roberts A."/>
            <person name="Saif S."/>
            <person name="Shea T."/>
            <person name="Sykes S."/>
            <person name="Wortman J."/>
            <person name="Nusbaum C."/>
            <person name="Birren B."/>
        </authorList>
    </citation>
    <scope>NUCLEOTIDE SEQUENCE</scope>
    <source>
        <strain evidence="12">CBS 10737</strain>
    </source>
</reference>
<feature type="transmembrane region" description="Helical" evidence="10">
    <location>
        <begin position="305"/>
        <end position="328"/>
    </location>
</feature>
<feature type="compositionally biased region" description="Basic and acidic residues" evidence="9">
    <location>
        <begin position="71"/>
        <end position="80"/>
    </location>
</feature>
<comment type="catalytic activity">
    <reaction evidence="8">
        <text>fluoride(in) = fluoride(out)</text>
        <dbReference type="Rhea" id="RHEA:76159"/>
        <dbReference type="ChEBI" id="CHEBI:17051"/>
    </reaction>
    <physiologicalReaction direction="left-to-right" evidence="8">
        <dbReference type="Rhea" id="RHEA:76160"/>
    </physiologicalReaction>
</comment>
<keyword evidence="6 10" id="KW-0472">Membrane</keyword>
<evidence type="ECO:0000256" key="1">
    <source>
        <dbReference type="ARBA" id="ARBA00002598"/>
    </source>
</evidence>
<feature type="transmembrane region" description="Helical" evidence="10">
    <location>
        <begin position="365"/>
        <end position="385"/>
    </location>
</feature>
<evidence type="ECO:0000256" key="9">
    <source>
        <dbReference type="SAM" id="MobiDB-lite"/>
    </source>
</evidence>
<keyword evidence="3" id="KW-1003">Cell membrane</keyword>
<evidence type="ECO:0000256" key="7">
    <source>
        <dbReference type="ARBA" id="ARBA00035120"/>
    </source>
</evidence>
<comment type="similarity">
    <text evidence="7">Belongs to the fluoride channel Fluc/FEX (TC 1.A.43) family.</text>
</comment>
<protein>
    <submittedName>
        <fullName evidence="11">Uncharacterized protein</fullName>
    </submittedName>
</protein>
<evidence type="ECO:0000256" key="8">
    <source>
        <dbReference type="ARBA" id="ARBA00035585"/>
    </source>
</evidence>
<dbReference type="GeneID" id="30175283"/>
<dbReference type="STRING" id="1296096.A0A1B9HV49"/>
<comment type="function">
    <text evidence="1">Fluoride channel required for the rapid expulsion of cytoplasmic fluoride.</text>
</comment>
<dbReference type="Pfam" id="PF02537">
    <property type="entry name" value="CRCB"/>
    <property type="match status" value="2"/>
</dbReference>
<evidence type="ECO:0000256" key="6">
    <source>
        <dbReference type="ARBA" id="ARBA00023136"/>
    </source>
</evidence>
<evidence type="ECO:0000256" key="5">
    <source>
        <dbReference type="ARBA" id="ARBA00022989"/>
    </source>
</evidence>
<evidence type="ECO:0000313" key="13">
    <source>
        <dbReference type="Proteomes" id="UP000094020"/>
    </source>
</evidence>
<feature type="region of interest" description="Disordered" evidence="9">
    <location>
        <begin position="1"/>
        <end position="28"/>
    </location>
</feature>
<dbReference type="OrthoDB" id="409792at2759"/>
<dbReference type="GO" id="GO:0005886">
    <property type="term" value="C:plasma membrane"/>
    <property type="evidence" value="ECO:0007669"/>
    <property type="project" value="UniProtKB-SubCell"/>
</dbReference>
<dbReference type="PANTHER" id="PTHR28259:SF1">
    <property type="entry name" value="FLUORIDE EXPORT PROTEIN 1-RELATED"/>
    <property type="match status" value="1"/>
</dbReference>
<keyword evidence="5 10" id="KW-1133">Transmembrane helix</keyword>
<dbReference type="EMBL" id="CP144520">
    <property type="protein sequence ID" value="WWC68075.1"/>
    <property type="molecule type" value="Genomic_DNA"/>
</dbReference>
<dbReference type="GO" id="GO:1903425">
    <property type="term" value="F:fluoride transmembrane transporter activity"/>
    <property type="evidence" value="ECO:0007669"/>
    <property type="project" value="TreeGrafter"/>
</dbReference>
<name>A0A1B9HV49_9TREE</name>
<dbReference type="KEGG" id="kpin:30175283"/>
<keyword evidence="4 10" id="KW-0812">Transmembrane</keyword>
<evidence type="ECO:0000256" key="3">
    <source>
        <dbReference type="ARBA" id="ARBA00022475"/>
    </source>
</evidence>
<evidence type="ECO:0000256" key="4">
    <source>
        <dbReference type="ARBA" id="ARBA00022692"/>
    </source>
</evidence>
<feature type="compositionally biased region" description="Low complexity" evidence="9">
    <location>
        <begin position="262"/>
        <end position="278"/>
    </location>
</feature>
<reference evidence="11" key="1">
    <citation type="submission" date="2013-07" db="EMBL/GenBank/DDBJ databases">
        <title>The Genome Sequence of Cryptococcus pinus CBS10737.</title>
        <authorList>
            <consortium name="The Broad Institute Genome Sequencing Platform"/>
            <person name="Cuomo C."/>
            <person name="Litvintseva A."/>
            <person name="Chen Y."/>
            <person name="Heitman J."/>
            <person name="Sun S."/>
            <person name="Springer D."/>
            <person name="Dromer F."/>
            <person name="Young S.K."/>
            <person name="Zeng Q."/>
            <person name="Gargeya S."/>
            <person name="Fitzgerald M."/>
            <person name="Abouelleil A."/>
            <person name="Alvarado L."/>
            <person name="Berlin A.M."/>
            <person name="Chapman S.B."/>
            <person name="Dewar J."/>
            <person name="Goldberg J."/>
            <person name="Griggs A."/>
            <person name="Gujja S."/>
            <person name="Hansen M."/>
            <person name="Howarth C."/>
            <person name="Imamovic A."/>
            <person name="Larimer J."/>
            <person name="McCowan C."/>
            <person name="Murphy C."/>
            <person name="Pearson M."/>
            <person name="Priest M."/>
            <person name="Roberts A."/>
            <person name="Saif S."/>
            <person name="Shea T."/>
            <person name="Sykes S."/>
            <person name="Wortman J."/>
            <person name="Nusbaum C."/>
            <person name="Birren B."/>
        </authorList>
    </citation>
    <scope>NUCLEOTIDE SEQUENCE [LARGE SCALE GENOMIC DNA]</scope>
    <source>
        <strain evidence="11">CBS 10737</strain>
    </source>
</reference>
<dbReference type="EMBL" id="KV700117">
    <property type="protein sequence ID" value="OCF47136.1"/>
    <property type="molecule type" value="Genomic_DNA"/>
</dbReference>
<dbReference type="PANTHER" id="PTHR28259">
    <property type="entry name" value="FLUORIDE EXPORT PROTEIN 1-RELATED"/>
    <property type="match status" value="1"/>
</dbReference>
<evidence type="ECO:0000313" key="11">
    <source>
        <dbReference type="EMBL" id="OCF47136.1"/>
    </source>
</evidence>
<dbReference type="InterPro" id="IPR003691">
    <property type="entry name" value="FluC"/>
</dbReference>
<evidence type="ECO:0000256" key="2">
    <source>
        <dbReference type="ARBA" id="ARBA00004651"/>
    </source>
</evidence>
<evidence type="ECO:0000256" key="10">
    <source>
        <dbReference type="SAM" id="Phobius"/>
    </source>
</evidence>
<dbReference type="Proteomes" id="UP000094020">
    <property type="component" value="Chromosome 2"/>
</dbReference>
<reference evidence="12" key="4">
    <citation type="submission" date="2024-02" db="EMBL/GenBank/DDBJ databases">
        <title>Comparative genomics of Cryptococcus and Kwoniella reveals pathogenesis evolution and contrasting modes of karyotype evolution via chromosome fusion or intercentromeric recombination.</title>
        <authorList>
            <person name="Coelho M.A."/>
            <person name="David-Palma M."/>
            <person name="Shea T."/>
            <person name="Bowers K."/>
            <person name="McGinley-Smith S."/>
            <person name="Mohammad A.W."/>
            <person name="Gnirke A."/>
            <person name="Yurkov A.M."/>
            <person name="Nowrousian M."/>
            <person name="Sun S."/>
            <person name="Cuomo C.A."/>
            <person name="Heitman J."/>
        </authorList>
    </citation>
    <scope>NUCLEOTIDE SEQUENCE</scope>
    <source>
        <strain evidence="12">CBS 10737</strain>
    </source>
</reference>
<organism evidence="11">
    <name type="scientific">Kwoniella pini CBS 10737</name>
    <dbReference type="NCBI Taxonomy" id="1296096"/>
    <lineage>
        <taxon>Eukaryota</taxon>
        <taxon>Fungi</taxon>
        <taxon>Dikarya</taxon>
        <taxon>Basidiomycota</taxon>
        <taxon>Agaricomycotina</taxon>
        <taxon>Tremellomycetes</taxon>
        <taxon>Tremellales</taxon>
        <taxon>Cryptococcaceae</taxon>
        <taxon>Kwoniella</taxon>
    </lineage>
</organism>
<accession>A0A1B9HV49</accession>
<comment type="subcellular location">
    <subcellularLocation>
        <location evidence="2">Cell membrane</location>
        <topology evidence="2">Multi-pass membrane protein</topology>
    </subcellularLocation>
</comment>
<feature type="transmembrane region" description="Helical" evidence="10">
    <location>
        <begin position="334"/>
        <end position="353"/>
    </location>
</feature>
<evidence type="ECO:0000313" key="12">
    <source>
        <dbReference type="EMBL" id="WWC68075.1"/>
    </source>
</evidence>
<reference evidence="11" key="3">
    <citation type="submission" date="2016-07" db="EMBL/GenBank/DDBJ databases">
        <title>Evolution of pathogenesis and genome organization in the Tremellales.</title>
        <authorList>
            <person name="Cuomo C."/>
            <person name="Litvintseva A."/>
            <person name="Heitman J."/>
            <person name="Chen Y."/>
            <person name="Sun S."/>
            <person name="Springer D."/>
            <person name="Dromer F."/>
            <person name="Young S."/>
            <person name="Zeng Q."/>
            <person name="Chapman S."/>
            <person name="Gujja S."/>
            <person name="Saif S."/>
            <person name="Birren B."/>
        </authorList>
    </citation>
    <scope>NUCLEOTIDE SEQUENCE</scope>
    <source>
        <strain evidence="11">CBS 10737</strain>
    </source>
</reference>
<keyword evidence="13" id="KW-1185">Reference proteome</keyword>
<proteinExistence type="inferred from homology"/>
<dbReference type="AlphaFoldDB" id="A0A1B9HV49"/>
<feature type="region of interest" description="Disordered" evidence="9">
    <location>
        <begin position="247"/>
        <end position="288"/>
    </location>
</feature>
<feature type="compositionally biased region" description="Polar residues" evidence="9">
    <location>
        <begin position="10"/>
        <end position="28"/>
    </location>
</feature>